<comment type="caution">
    <text evidence="1">The sequence shown here is derived from an EMBL/GenBank/DDBJ whole genome shotgun (WGS) entry which is preliminary data.</text>
</comment>
<dbReference type="Proteomes" id="UP000259211">
    <property type="component" value="Unassembled WGS sequence"/>
</dbReference>
<protein>
    <submittedName>
        <fullName evidence="1">Uncharacterized protein</fullName>
    </submittedName>
</protein>
<name>A0A3E2D9H2_9ACTN</name>
<dbReference type="AlphaFoldDB" id="A0A3E2D9H2"/>
<dbReference type="EMBL" id="NOWI01000015">
    <property type="protein sequence ID" value="RFT42052.1"/>
    <property type="molecule type" value="Genomic_DNA"/>
</dbReference>
<sequence>MMSKPRFIIGVVILLLVCVVGGASYLYLRPDSSSSAGSGKATSSSEITEIKCAGGSEKTELMADPEVTKVLADKYHLKLEFVPMGSYSQVQMPTDDIKKGGYNCLWPSSASAQRIFEADHLGQFSGYRAQTVLQSPEVVYSGPEATAALQRAKVVTKVDNHYEFDIKTFLLDHATKSTTWQKLKAGNLAGPVRIRSTDARSSNSGFTMMQLELTILATKDSTSSPTLAQAKAVLPQMRQLYATSGLQAASSENGFSQWLTQGGEYAAPLFAGYENQIIQLAATNSNSKEILKDVTVLYPSPTIYSDHPILALDTDGRRLISAMRDDEIQKIAWKKYGFRSTTNAGINTTSTFKDLPLASRVRTIPATNADVTQALMSCLTDAKKCS</sequence>
<evidence type="ECO:0000313" key="2">
    <source>
        <dbReference type="Proteomes" id="UP000259211"/>
    </source>
</evidence>
<proteinExistence type="predicted"/>
<organism evidence="1 2">
    <name type="scientific">Cutibacterium avidum</name>
    <dbReference type="NCBI Taxonomy" id="33010"/>
    <lineage>
        <taxon>Bacteria</taxon>
        <taxon>Bacillati</taxon>
        <taxon>Actinomycetota</taxon>
        <taxon>Actinomycetes</taxon>
        <taxon>Propionibacteriales</taxon>
        <taxon>Propionibacteriaceae</taxon>
        <taxon>Cutibacterium</taxon>
    </lineage>
</organism>
<reference evidence="1 2" key="1">
    <citation type="submission" date="2017-07" db="EMBL/GenBank/DDBJ databases">
        <authorList>
            <person name="Sun Z.S."/>
            <person name="Albrecht U."/>
            <person name="Echele G."/>
            <person name="Lee C.C."/>
        </authorList>
    </citation>
    <scope>NUCLEOTIDE SEQUENCE [LARGE SCALE GENOMIC DNA]</scope>
    <source>
        <strain evidence="1 2">P16-029</strain>
    </source>
</reference>
<evidence type="ECO:0000313" key="1">
    <source>
        <dbReference type="EMBL" id="RFT42052.1"/>
    </source>
</evidence>
<gene>
    <name evidence="1" type="ORF">CHT91_12125</name>
</gene>
<accession>A0A3E2D9H2</accession>